<evidence type="ECO:0000313" key="4">
    <source>
        <dbReference type="Proteomes" id="UP000237846"/>
    </source>
</evidence>
<dbReference type="EMBL" id="PVZC01000005">
    <property type="protein sequence ID" value="PRX97861.1"/>
    <property type="molecule type" value="Genomic_DNA"/>
</dbReference>
<feature type="region of interest" description="Disordered" evidence="1">
    <location>
        <begin position="17"/>
        <end position="66"/>
    </location>
</feature>
<proteinExistence type="predicted"/>
<keyword evidence="2" id="KW-1133">Transmembrane helix</keyword>
<reference evidence="3 4" key="1">
    <citation type="submission" date="2018-03" db="EMBL/GenBank/DDBJ databases">
        <title>Genomic Encyclopedia of Archaeal and Bacterial Type Strains, Phase II (KMG-II): from individual species to whole genera.</title>
        <authorList>
            <person name="Goeker M."/>
        </authorList>
    </citation>
    <scope>NUCLEOTIDE SEQUENCE [LARGE SCALE GENOMIC DNA]</scope>
    <source>
        <strain evidence="3 4">DSM 45601</strain>
    </source>
</reference>
<organism evidence="3 4">
    <name type="scientific">Allonocardiopsis opalescens</name>
    <dbReference type="NCBI Taxonomy" id="1144618"/>
    <lineage>
        <taxon>Bacteria</taxon>
        <taxon>Bacillati</taxon>
        <taxon>Actinomycetota</taxon>
        <taxon>Actinomycetes</taxon>
        <taxon>Streptosporangiales</taxon>
        <taxon>Allonocardiopsis</taxon>
    </lineage>
</organism>
<gene>
    <name evidence="3" type="ORF">CLV72_105211</name>
</gene>
<comment type="caution">
    <text evidence="3">The sequence shown here is derived from an EMBL/GenBank/DDBJ whole genome shotgun (WGS) entry which is preliminary data.</text>
</comment>
<evidence type="ECO:0000256" key="1">
    <source>
        <dbReference type="SAM" id="MobiDB-lite"/>
    </source>
</evidence>
<dbReference type="AlphaFoldDB" id="A0A2T0Q260"/>
<feature type="transmembrane region" description="Helical" evidence="2">
    <location>
        <begin position="74"/>
        <end position="92"/>
    </location>
</feature>
<feature type="transmembrane region" description="Helical" evidence="2">
    <location>
        <begin position="98"/>
        <end position="116"/>
    </location>
</feature>
<sequence>MMAWQAVAPGCDVRAARAAARPPAPADALAGGPGRADGGEMSGPTGADSRPADAGGDPVRPGPRGEWGARTARAVVRLLVAAAVGVMAAGFLDWRAGLLVGGLTALGYLLVAVLGPRLPASPGQARLVRALRAAGYRELPEGAAHLLLVGPGGVYHLDPRSWLHQVSRRGGELWIGSRPASAAIERAERRAARLTAALRARLPELWEAGVPERGADGEPVAGGEPVDGGGPAAAVVAVITVSGRLSEPVTRAGGAVVASPRGAVRYLAERPETLSAAQADLIARTLRRIVRRRR</sequence>
<evidence type="ECO:0000256" key="2">
    <source>
        <dbReference type="SAM" id="Phobius"/>
    </source>
</evidence>
<name>A0A2T0Q260_9ACTN</name>
<keyword evidence="2" id="KW-0812">Transmembrane</keyword>
<protein>
    <submittedName>
        <fullName evidence="3">Uncharacterized protein</fullName>
    </submittedName>
</protein>
<keyword evidence="2" id="KW-0472">Membrane</keyword>
<dbReference type="Proteomes" id="UP000237846">
    <property type="component" value="Unassembled WGS sequence"/>
</dbReference>
<accession>A0A2T0Q260</accession>
<feature type="compositionally biased region" description="Low complexity" evidence="1">
    <location>
        <begin position="17"/>
        <end position="30"/>
    </location>
</feature>
<keyword evidence="4" id="KW-1185">Reference proteome</keyword>
<evidence type="ECO:0000313" key="3">
    <source>
        <dbReference type="EMBL" id="PRX97861.1"/>
    </source>
</evidence>